<dbReference type="AlphaFoldDB" id="A0A7S9LS78"/>
<evidence type="ECO:0000256" key="1">
    <source>
        <dbReference type="ARBA" id="ARBA00004651"/>
    </source>
</evidence>
<evidence type="ECO:0000256" key="5">
    <source>
        <dbReference type="ARBA" id="ARBA00023136"/>
    </source>
</evidence>
<dbReference type="EMBL" id="CP064942">
    <property type="protein sequence ID" value="QPH53995.1"/>
    <property type="molecule type" value="Genomic_DNA"/>
</dbReference>
<name>A0A7S9LS78_9RHOB</name>
<keyword evidence="8" id="KW-1185">Reference proteome</keyword>
<keyword evidence="5 6" id="KW-0472">Membrane</keyword>
<dbReference type="PANTHER" id="PTHR33545:SF5">
    <property type="entry name" value="UPF0750 MEMBRANE PROTEIN YITT"/>
    <property type="match status" value="1"/>
</dbReference>
<dbReference type="GO" id="GO:0005886">
    <property type="term" value="C:plasma membrane"/>
    <property type="evidence" value="ECO:0007669"/>
    <property type="project" value="UniProtKB-SubCell"/>
</dbReference>
<feature type="transmembrane region" description="Helical" evidence="6">
    <location>
        <begin position="47"/>
        <end position="71"/>
    </location>
</feature>
<evidence type="ECO:0000313" key="8">
    <source>
        <dbReference type="Proteomes" id="UP000594800"/>
    </source>
</evidence>
<evidence type="ECO:0000256" key="3">
    <source>
        <dbReference type="ARBA" id="ARBA00022692"/>
    </source>
</evidence>
<evidence type="ECO:0000256" key="4">
    <source>
        <dbReference type="ARBA" id="ARBA00022989"/>
    </source>
</evidence>
<dbReference type="Pfam" id="PF02588">
    <property type="entry name" value="YitT_membrane"/>
    <property type="match status" value="1"/>
</dbReference>
<accession>A0A7S9LS78</accession>
<keyword evidence="4 6" id="KW-1133">Transmembrane helix</keyword>
<evidence type="ECO:0000256" key="6">
    <source>
        <dbReference type="SAM" id="Phobius"/>
    </source>
</evidence>
<dbReference type="Proteomes" id="UP000594800">
    <property type="component" value="Chromosome"/>
</dbReference>
<evidence type="ECO:0000313" key="7">
    <source>
        <dbReference type="EMBL" id="QPH53995.1"/>
    </source>
</evidence>
<dbReference type="KEGG" id="poz:I0K15_19855"/>
<dbReference type="RefSeq" id="WP_196103204.1">
    <property type="nucleotide sequence ID" value="NZ_CP064942.1"/>
</dbReference>
<keyword evidence="2" id="KW-1003">Cell membrane</keyword>
<dbReference type="InterPro" id="IPR003740">
    <property type="entry name" value="YitT"/>
</dbReference>
<feature type="transmembrane region" description="Helical" evidence="6">
    <location>
        <begin position="77"/>
        <end position="96"/>
    </location>
</feature>
<reference evidence="7 8" key="1">
    <citation type="submission" date="2020-11" db="EMBL/GenBank/DDBJ databases">
        <title>Description of Pontivivens ytuae sp. nov. isolated from deep sea sediment of Mariana Trench.</title>
        <authorList>
            <person name="Wang Z."/>
            <person name="Sun Q.-L."/>
            <person name="Xu X.-D."/>
            <person name="Tang Y.-Z."/>
            <person name="Zhang J."/>
        </authorList>
    </citation>
    <scope>NUCLEOTIDE SEQUENCE [LARGE SCALE GENOMIC DNA]</scope>
    <source>
        <strain evidence="7 8">MT2928</strain>
    </source>
</reference>
<organism evidence="7 8">
    <name type="scientific">Pontivivens ytuae</name>
    <dbReference type="NCBI Taxonomy" id="2789856"/>
    <lineage>
        <taxon>Bacteria</taxon>
        <taxon>Pseudomonadati</taxon>
        <taxon>Pseudomonadota</taxon>
        <taxon>Alphaproteobacteria</taxon>
        <taxon>Rhodobacterales</taxon>
        <taxon>Paracoccaceae</taxon>
        <taxon>Pontivivens</taxon>
    </lineage>
</organism>
<keyword evidence="3 6" id="KW-0812">Transmembrane</keyword>
<feature type="transmembrane region" description="Helical" evidence="6">
    <location>
        <begin position="167"/>
        <end position="187"/>
    </location>
</feature>
<feature type="transmembrane region" description="Helical" evidence="6">
    <location>
        <begin position="128"/>
        <end position="146"/>
    </location>
</feature>
<proteinExistence type="predicted"/>
<gene>
    <name evidence="7" type="ORF">I0K15_19855</name>
</gene>
<comment type="subcellular location">
    <subcellularLocation>
        <location evidence="1">Cell membrane</location>
        <topology evidence="1">Multi-pass membrane protein</topology>
    </subcellularLocation>
</comment>
<dbReference type="InterPro" id="IPR051461">
    <property type="entry name" value="UPF0750_membrane"/>
</dbReference>
<evidence type="ECO:0000256" key="2">
    <source>
        <dbReference type="ARBA" id="ARBA00022475"/>
    </source>
</evidence>
<protein>
    <submittedName>
        <fullName evidence="7">YitT family protein</fullName>
    </submittedName>
</protein>
<sequence length="220" mass="23410">MSLLHRNNEAGQLARRHAQWEGSATEHTALEDGQGIAAGVIVTALGLALYQAAGLVTSGMAGLALVLSYLTNWDAGLLFWLLNTPFYVLAILRMGWSFTLKTFAAITALSALISLQGEWLSLGGIAPAYAAITGGVLIGFGLLGLFRHRASLGGVGILALYLQDRMGWKPGLVQLVIDLAIFALGLAVLPLDAMGWSLLGAVVLNLFLTVNHRLDRYIAR</sequence>
<dbReference type="PANTHER" id="PTHR33545">
    <property type="entry name" value="UPF0750 MEMBRANE PROTEIN YITT-RELATED"/>
    <property type="match status" value="1"/>
</dbReference>
<feature type="transmembrane region" description="Helical" evidence="6">
    <location>
        <begin position="193"/>
        <end position="210"/>
    </location>
</feature>